<dbReference type="PANTHER" id="PTHR43143:SF1">
    <property type="entry name" value="SERINE_THREONINE-PROTEIN PHOSPHATASE CPPED1"/>
    <property type="match status" value="1"/>
</dbReference>
<evidence type="ECO:0000256" key="1">
    <source>
        <dbReference type="SAM" id="SignalP"/>
    </source>
</evidence>
<organism evidence="3 4">
    <name type="scientific">Salegentibacter echinorum</name>
    <dbReference type="NCBI Taxonomy" id="1073325"/>
    <lineage>
        <taxon>Bacteria</taxon>
        <taxon>Pseudomonadati</taxon>
        <taxon>Bacteroidota</taxon>
        <taxon>Flavobacteriia</taxon>
        <taxon>Flavobacteriales</taxon>
        <taxon>Flavobacteriaceae</taxon>
        <taxon>Salegentibacter</taxon>
    </lineage>
</organism>
<dbReference type="EMBL" id="FQVT01000003">
    <property type="protein sequence ID" value="SHF93710.1"/>
    <property type="molecule type" value="Genomic_DNA"/>
</dbReference>
<keyword evidence="1" id="KW-0732">Signal</keyword>
<dbReference type="PANTHER" id="PTHR43143">
    <property type="entry name" value="METALLOPHOSPHOESTERASE, CALCINEURIN SUPERFAMILY"/>
    <property type="match status" value="1"/>
</dbReference>
<feature type="signal peptide" evidence="1">
    <location>
        <begin position="1"/>
        <end position="33"/>
    </location>
</feature>
<feature type="domain" description="Calcineurin-like phosphoesterase" evidence="2">
    <location>
        <begin position="48"/>
        <end position="146"/>
    </location>
</feature>
<dbReference type="Gene3D" id="3.60.21.10">
    <property type="match status" value="1"/>
</dbReference>
<name>A0A1M5FQ82_SALEC</name>
<dbReference type="SUPFAM" id="SSF56300">
    <property type="entry name" value="Metallo-dependent phosphatases"/>
    <property type="match status" value="1"/>
</dbReference>
<accession>A0A1M5FQ82</accession>
<keyword evidence="4" id="KW-1185">Reference proteome</keyword>
<dbReference type="InterPro" id="IPR029052">
    <property type="entry name" value="Metallo-depent_PP-like"/>
</dbReference>
<evidence type="ECO:0000259" key="2">
    <source>
        <dbReference type="Pfam" id="PF00149"/>
    </source>
</evidence>
<dbReference type="Proteomes" id="UP000183945">
    <property type="component" value="Unassembled WGS sequence"/>
</dbReference>
<dbReference type="InterPro" id="IPR004843">
    <property type="entry name" value="Calcineurin-like_PHP"/>
</dbReference>
<dbReference type="Pfam" id="PF00149">
    <property type="entry name" value="Metallophos"/>
    <property type="match status" value="1"/>
</dbReference>
<reference evidence="4" key="1">
    <citation type="submission" date="2016-11" db="EMBL/GenBank/DDBJ databases">
        <authorList>
            <person name="Varghese N."/>
            <person name="Submissions S."/>
        </authorList>
    </citation>
    <scope>NUCLEOTIDE SEQUENCE [LARGE SCALE GENOMIC DNA]</scope>
    <source>
        <strain evidence="4">DSM 24579</strain>
    </source>
</reference>
<dbReference type="RefSeq" id="WP_139277075.1">
    <property type="nucleotide sequence ID" value="NZ_FQVT01000003.1"/>
</dbReference>
<dbReference type="STRING" id="1073325.SAMN05444483_103299"/>
<sequence>MNFKNKSIYNRRMVLKTLGLAVGASLLSKFSLASDSEQINNKLKKVLTIAHITEVHMRPEHNAPNRFRKCIEKIKEHNIDFILNGGDTIYAADYSHIKRKRVLEQLDIWNELRNEIDEYEIFSCLGNHDMWWAAPNKLDKMYGKDYVVNQLKIPNRYYSFGKEGWHFIVLDSNNNAGALDEKQRLWLEKDLEKLNREVMF</sequence>
<dbReference type="InterPro" id="IPR051918">
    <property type="entry name" value="STPP_CPPED1"/>
</dbReference>
<dbReference type="AlphaFoldDB" id="A0A1M5FQ82"/>
<evidence type="ECO:0000313" key="4">
    <source>
        <dbReference type="Proteomes" id="UP000183945"/>
    </source>
</evidence>
<protein>
    <submittedName>
        <fullName evidence="3">Calcineurin-like phosphoesterase</fullName>
    </submittedName>
</protein>
<dbReference type="GO" id="GO:0016787">
    <property type="term" value="F:hydrolase activity"/>
    <property type="evidence" value="ECO:0007669"/>
    <property type="project" value="InterPro"/>
</dbReference>
<evidence type="ECO:0000313" key="3">
    <source>
        <dbReference type="EMBL" id="SHF93710.1"/>
    </source>
</evidence>
<dbReference type="OrthoDB" id="9791866at2"/>
<proteinExistence type="predicted"/>
<feature type="chain" id="PRO_5013132914" evidence="1">
    <location>
        <begin position="34"/>
        <end position="200"/>
    </location>
</feature>
<gene>
    <name evidence="3" type="ORF">SAMN05444483_103299</name>
</gene>